<dbReference type="SUPFAM" id="SSF55874">
    <property type="entry name" value="ATPase domain of HSP90 chaperone/DNA topoisomerase II/histidine kinase"/>
    <property type="match status" value="1"/>
</dbReference>
<evidence type="ECO:0000256" key="5">
    <source>
        <dbReference type="ARBA" id="ARBA00023242"/>
    </source>
</evidence>
<evidence type="ECO:0000256" key="4">
    <source>
        <dbReference type="ARBA" id="ARBA00023204"/>
    </source>
</evidence>
<feature type="region of interest" description="Disordered" evidence="6">
    <location>
        <begin position="353"/>
        <end position="382"/>
    </location>
</feature>
<accession>E4XLW4</accession>
<dbReference type="OrthoDB" id="10263226at2759"/>
<dbReference type="FunCoup" id="E4XLW4">
    <property type="interactions" value="144"/>
</dbReference>
<dbReference type="AlphaFoldDB" id="E4XLW4"/>
<dbReference type="InterPro" id="IPR013507">
    <property type="entry name" value="DNA_mismatch_S5_2-like"/>
</dbReference>
<evidence type="ECO:0000313" key="8">
    <source>
        <dbReference type="EMBL" id="CBY10971.1"/>
    </source>
</evidence>
<organism evidence="8">
    <name type="scientific">Oikopleura dioica</name>
    <name type="common">Tunicate</name>
    <dbReference type="NCBI Taxonomy" id="34765"/>
    <lineage>
        <taxon>Eukaryota</taxon>
        <taxon>Metazoa</taxon>
        <taxon>Chordata</taxon>
        <taxon>Tunicata</taxon>
        <taxon>Appendicularia</taxon>
        <taxon>Copelata</taxon>
        <taxon>Oikopleuridae</taxon>
        <taxon>Oikopleura</taxon>
    </lineage>
</organism>
<dbReference type="GO" id="GO:0140664">
    <property type="term" value="F:ATP-dependent DNA damage sensor activity"/>
    <property type="evidence" value="ECO:0007669"/>
    <property type="project" value="InterPro"/>
</dbReference>
<gene>
    <name evidence="8" type="ORF">GSOID_T00014710001</name>
</gene>
<dbReference type="NCBIfam" id="TIGR00585">
    <property type="entry name" value="mutl"/>
    <property type="match status" value="1"/>
</dbReference>
<reference evidence="8" key="1">
    <citation type="journal article" date="2010" name="Science">
        <title>Plasticity of animal genome architecture unmasked by rapid evolution of a pelagic tunicate.</title>
        <authorList>
            <person name="Denoeud F."/>
            <person name="Henriet S."/>
            <person name="Mungpakdee S."/>
            <person name="Aury J.M."/>
            <person name="Da Silva C."/>
            <person name="Brinkmann H."/>
            <person name="Mikhaleva J."/>
            <person name="Olsen L.C."/>
            <person name="Jubin C."/>
            <person name="Canestro C."/>
            <person name="Bouquet J.M."/>
            <person name="Danks G."/>
            <person name="Poulain J."/>
            <person name="Campsteijn C."/>
            <person name="Adamski M."/>
            <person name="Cross I."/>
            <person name="Yadetie F."/>
            <person name="Muffato M."/>
            <person name="Louis A."/>
            <person name="Butcher S."/>
            <person name="Tsagkogeorga G."/>
            <person name="Konrad A."/>
            <person name="Singh S."/>
            <person name="Jensen M.F."/>
            <person name="Cong E.H."/>
            <person name="Eikeseth-Otteraa H."/>
            <person name="Noel B."/>
            <person name="Anthouard V."/>
            <person name="Porcel B.M."/>
            <person name="Kachouri-Lafond R."/>
            <person name="Nishino A."/>
            <person name="Ugolini M."/>
            <person name="Chourrout P."/>
            <person name="Nishida H."/>
            <person name="Aasland R."/>
            <person name="Huzurbazar S."/>
            <person name="Westhof E."/>
            <person name="Delsuc F."/>
            <person name="Lehrach H."/>
            <person name="Reinhardt R."/>
            <person name="Weissenbach J."/>
            <person name="Roy S.W."/>
            <person name="Artiguenave F."/>
            <person name="Postlethwait J.H."/>
            <person name="Manak J.R."/>
            <person name="Thompson E.M."/>
            <person name="Jaillon O."/>
            <person name="Du Pasquier L."/>
            <person name="Boudinot P."/>
            <person name="Liberles D.A."/>
            <person name="Volff J.N."/>
            <person name="Philippe H."/>
            <person name="Lenhard B."/>
            <person name="Roest Crollius H."/>
            <person name="Wincker P."/>
            <person name="Chourrout D."/>
        </authorList>
    </citation>
    <scope>NUCLEOTIDE SEQUENCE [LARGE SCALE GENOMIC DNA]</scope>
</reference>
<feature type="compositionally biased region" description="Basic and acidic residues" evidence="6">
    <location>
        <begin position="355"/>
        <end position="364"/>
    </location>
</feature>
<keyword evidence="5" id="KW-0539">Nucleus</keyword>
<keyword evidence="9" id="KW-1185">Reference proteome</keyword>
<feature type="domain" description="DNA mismatch repair protein S5" evidence="7">
    <location>
        <begin position="210"/>
        <end position="329"/>
    </location>
</feature>
<dbReference type="GO" id="GO:0032389">
    <property type="term" value="C:MutLalpha complex"/>
    <property type="evidence" value="ECO:0007669"/>
    <property type="project" value="TreeGrafter"/>
</dbReference>
<dbReference type="FunFam" id="3.30.230.10:FF:000014">
    <property type="entry name" value="DNA mismatch repair protein Mlh1"/>
    <property type="match status" value="1"/>
</dbReference>
<dbReference type="Pfam" id="PF01119">
    <property type="entry name" value="DNA_mis_repair"/>
    <property type="match status" value="1"/>
</dbReference>
<feature type="compositionally biased region" description="Basic and acidic residues" evidence="6">
    <location>
        <begin position="413"/>
        <end position="422"/>
    </location>
</feature>
<evidence type="ECO:0000256" key="1">
    <source>
        <dbReference type="ARBA" id="ARBA00004123"/>
    </source>
</evidence>
<sequence>MPIRKLSQDVINKIAAGEVVQRPANAIKELIENSIDAGAKSIKIKTKKGGLEMFSIEDDGCGIAMEDLPLAGVRFATSKLQEYTDLKDIGSFGFRGEALASISHVGHLTITSKPASQQVAYKLSFDGGKANGEAIPSAGKNGTLIQVKDLFHNMNMRQKSYNPNETFAKIADVIRAYSIHYEKLNFSLFRIDKSQTQVRSWNLPDRKTIIEKTFSKEVSSNILTSKLTDEEIGVDGEIFFTSSVYCGKKFILLIFINNRLIESKQIKQIIESIYEDFLPRGSRPWVYINITMPGRNIDVNVHPTKMEVQFLHDERIYDLIKKKMDMFLIPTKTDRTMSVVPTFLSNHETSVIDLNESRDSRRSDPPSLDYQHQMVRNDNTSQKIDSFLANIEEIRSGNNENKPLQQQSTPNKKTPDSPDQKKSLKRKFVTNETINGRAKRKNCNLRSMMLLYDEICGNKDVDFKNLLDTLIFVGFSSSTNIIVQSQENLLSMDFSQLSEDLFYQIIVRDYSNFDVDEFETPIDIPSLLQLSNMPPEKWERLLIALKNMREMLVDYFGIRIDENYNLSGMPKILDNYRPEFNKIYKFFEELEDTNWNEEGKCLKSITKALAKFYSFSNYHRDELEYLREVMENTVFPIFKSHFFMPQLSDDFSEPVKLTSLPALYKVFERC</sequence>
<dbReference type="Gene3D" id="3.30.230.10">
    <property type="match status" value="1"/>
</dbReference>
<dbReference type="PANTHER" id="PTHR10073">
    <property type="entry name" value="DNA MISMATCH REPAIR PROTEIN MLH, PMS, MUTL"/>
    <property type="match status" value="1"/>
</dbReference>
<protein>
    <recommendedName>
        <fullName evidence="7">DNA mismatch repair protein S5 domain-containing protein</fullName>
    </recommendedName>
</protein>
<feature type="region of interest" description="Disordered" evidence="6">
    <location>
        <begin position="396"/>
        <end position="428"/>
    </location>
</feature>
<dbReference type="PROSITE" id="PS00058">
    <property type="entry name" value="DNA_MISMATCH_REPAIR_1"/>
    <property type="match status" value="1"/>
</dbReference>
<dbReference type="Pfam" id="PF16413">
    <property type="entry name" value="Mlh1_C"/>
    <property type="match status" value="1"/>
</dbReference>
<evidence type="ECO:0000259" key="7">
    <source>
        <dbReference type="SMART" id="SM01340"/>
    </source>
</evidence>
<comment type="similarity">
    <text evidence="2">Belongs to the DNA mismatch repair MutL/HexB family.</text>
</comment>
<dbReference type="CDD" id="cd16926">
    <property type="entry name" value="HATPase_MutL-MLH-PMS-like"/>
    <property type="match status" value="1"/>
</dbReference>
<keyword evidence="4" id="KW-0234">DNA repair</keyword>
<dbReference type="InterPro" id="IPR014762">
    <property type="entry name" value="DNA_mismatch_repair_CS"/>
</dbReference>
<dbReference type="FunFam" id="3.30.565.10:FF:000003">
    <property type="entry name" value="DNA mismatch repair endonuclease MutL"/>
    <property type="match status" value="1"/>
</dbReference>
<evidence type="ECO:0000256" key="3">
    <source>
        <dbReference type="ARBA" id="ARBA00022763"/>
    </source>
</evidence>
<dbReference type="Gene3D" id="3.30.565.10">
    <property type="entry name" value="Histidine kinase-like ATPase, C-terminal domain"/>
    <property type="match status" value="1"/>
</dbReference>
<dbReference type="SMART" id="SM01340">
    <property type="entry name" value="DNA_mis_repair"/>
    <property type="match status" value="1"/>
</dbReference>
<evidence type="ECO:0000256" key="6">
    <source>
        <dbReference type="SAM" id="MobiDB-lite"/>
    </source>
</evidence>
<feature type="compositionally biased region" description="Polar residues" evidence="6">
    <location>
        <begin position="396"/>
        <end position="412"/>
    </location>
</feature>
<proteinExistence type="inferred from homology"/>
<dbReference type="InterPro" id="IPR020568">
    <property type="entry name" value="Ribosomal_Su5_D2-typ_SF"/>
</dbReference>
<dbReference type="GO" id="GO:0006298">
    <property type="term" value="P:mismatch repair"/>
    <property type="evidence" value="ECO:0007669"/>
    <property type="project" value="InterPro"/>
</dbReference>
<dbReference type="InterPro" id="IPR038973">
    <property type="entry name" value="MutL/Mlh/Pms-like"/>
</dbReference>
<dbReference type="SUPFAM" id="SSF54211">
    <property type="entry name" value="Ribosomal protein S5 domain 2-like"/>
    <property type="match status" value="1"/>
</dbReference>
<dbReference type="PANTHER" id="PTHR10073:SF12">
    <property type="entry name" value="DNA MISMATCH REPAIR PROTEIN MLH1"/>
    <property type="match status" value="1"/>
</dbReference>
<keyword evidence="3" id="KW-0227">DNA damage</keyword>
<dbReference type="InterPro" id="IPR036890">
    <property type="entry name" value="HATPase_C_sf"/>
</dbReference>
<dbReference type="Proteomes" id="UP000001307">
    <property type="component" value="Unassembled WGS sequence"/>
</dbReference>
<dbReference type="InParanoid" id="E4XLW4"/>
<dbReference type="InterPro" id="IPR002099">
    <property type="entry name" value="MutL/Mlh/PMS"/>
</dbReference>
<comment type="subcellular location">
    <subcellularLocation>
        <location evidence="1">Nucleus</location>
    </subcellularLocation>
</comment>
<evidence type="ECO:0000256" key="2">
    <source>
        <dbReference type="ARBA" id="ARBA00006082"/>
    </source>
</evidence>
<dbReference type="EMBL" id="FN653073">
    <property type="protein sequence ID" value="CBY10971.1"/>
    <property type="molecule type" value="Genomic_DNA"/>
</dbReference>
<dbReference type="GO" id="GO:0005524">
    <property type="term" value="F:ATP binding"/>
    <property type="evidence" value="ECO:0007669"/>
    <property type="project" value="InterPro"/>
</dbReference>
<dbReference type="GO" id="GO:0016887">
    <property type="term" value="F:ATP hydrolysis activity"/>
    <property type="evidence" value="ECO:0007669"/>
    <property type="project" value="InterPro"/>
</dbReference>
<dbReference type="Pfam" id="PF13589">
    <property type="entry name" value="HATPase_c_3"/>
    <property type="match status" value="1"/>
</dbReference>
<dbReference type="InterPro" id="IPR014721">
    <property type="entry name" value="Ribsml_uS5_D2-typ_fold_subgr"/>
</dbReference>
<dbReference type="InterPro" id="IPR032189">
    <property type="entry name" value="Mlh1_C"/>
</dbReference>
<dbReference type="GO" id="GO:0030983">
    <property type="term" value="F:mismatched DNA binding"/>
    <property type="evidence" value="ECO:0007669"/>
    <property type="project" value="InterPro"/>
</dbReference>
<name>E4XLW4_OIKDI</name>
<evidence type="ECO:0000313" key="9">
    <source>
        <dbReference type="Proteomes" id="UP000001307"/>
    </source>
</evidence>